<accession>A0A559J231</accession>
<sequence length="164" mass="17927">MTRRLQHSGGIVLSNNSYEVQIKKLSGNEDIPLPQQMSELAAGFDLHAAVEESIVLAPGERMLVPTGFAIALPPQLEAQIRPRSGLAYKNGITCLNSPGTIDADYRGEVKVLIINHGKQAFKIERNERIAQMVIQEVPRIKLVEVDELSDTIRGEGGFGHTGTK</sequence>
<keyword evidence="2 7" id="KW-0479">Metal-binding</keyword>
<evidence type="ECO:0000256" key="3">
    <source>
        <dbReference type="ARBA" id="ARBA00022801"/>
    </source>
</evidence>
<dbReference type="Proteomes" id="UP000318102">
    <property type="component" value="Unassembled WGS sequence"/>
</dbReference>
<evidence type="ECO:0000256" key="6">
    <source>
        <dbReference type="ARBA" id="ARBA00047686"/>
    </source>
</evidence>
<comment type="function">
    <text evidence="7">This enzyme is involved in nucleotide metabolism: it produces dUMP, the immediate precursor of thymidine nucleotides and it decreases the intracellular concentration of dUTP so that uracil cannot be incorporated into DNA.</text>
</comment>
<dbReference type="EMBL" id="VNJK01000001">
    <property type="protein sequence ID" value="TVX93931.1"/>
    <property type="molecule type" value="Genomic_DNA"/>
</dbReference>
<dbReference type="InterPro" id="IPR008181">
    <property type="entry name" value="dUTPase"/>
</dbReference>
<evidence type="ECO:0000313" key="10">
    <source>
        <dbReference type="Proteomes" id="UP000318102"/>
    </source>
</evidence>
<dbReference type="NCBIfam" id="NF001862">
    <property type="entry name" value="PRK00601.1"/>
    <property type="match status" value="1"/>
</dbReference>
<evidence type="ECO:0000313" key="9">
    <source>
        <dbReference type="EMBL" id="TVX93931.1"/>
    </source>
</evidence>
<reference evidence="9 10" key="1">
    <citation type="submission" date="2019-07" db="EMBL/GenBank/DDBJ databases">
        <authorList>
            <person name="Kim J."/>
        </authorList>
    </citation>
    <scope>NUCLEOTIDE SEQUENCE [LARGE SCALE GENOMIC DNA]</scope>
    <source>
        <strain evidence="9 10">N4</strain>
    </source>
</reference>
<dbReference type="CDD" id="cd07557">
    <property type="entry name" value="trimeric_dUTPase"/>
    <property type="match status" value="1"/>
</dbReference>
<evidence type="ECO:0000256" key="7">
    <source>
        <dbReference type="HAMAP-Rule" id="MF_00116"/>
    </source>
</evidence>
<comment type="cofactor">
    <cofactor evidence="7">
        <name>Mg(2+)</name>
        <dbReference type="ChEBI" id="CHEBI:18420"/>
    </cofactor>
</comment>
<dbReference type="Pfam" id="PF00692">
    <property type="entry name" value="dUTPase"/>
    <property type="match status" value="1"/>
</dbReference>
<dbReference type="GO" id="GO:0006226">
    <property type="term" value="P:dUMP biosynthetic process"/>
    <property type="evidence" value="ECO:0007669"/>
    <property type="project" value="UniProtKB-UniRule"/>
</dbReference>
<dbReference type="NCBIfam" id="TIGR00576">
    <property type="entry name" value="dut"/>
    <property type="match status" value="1"/>
</dbReference>
<dbReference type="HAMAP" id="MF_00116">
    <property type="entry name" value="dUTPase_bact"/>
    <property type="match status" value="1"/>
</dbReference>
<dbReference type="SUPFAM" id="SSF51283">
    <property type="entry name" value="dUTPase-like"/>
    <property type="match status" value="1"/>
</dbReference>
<keyword evidence="5 7" id="KW-0546">Nucleotide metabolism</keyword>
<feature type="domain" description="dUTPase-like" evidence="8">
    <location>
        <begin position="31"/>
        <end position="162"/>
    </location>
</feature>
<evidence type="ECO:0000256" key="2">
    <source>
        <dbReference type="ARBA" id="ARBA00022723"/>
    </source>
</evidence>
<dbReference type="GO" id="GO:0004170">
    <property type="term" value="F:dUTP diphosphatase activity"/>
    <property type="evidence" value="ECO:0007669"/>
    <property type="project" value="UniProtKB-UniRule"/>
</dbReference>
<comment type="caution">
    <text evidence="9">The sequence shown here is derived from an EMBL/GenBank/DDBJ whole genome shotgun (WGS) entry which is preliminary data.</text>
</comment>
<feature type="binding site" evidence="7">
    <location>
        <position position="96"/>
    </location>
    <ligand>
        <name>substrate</name>
    </ligand>
</feature>
<dbReference type="GO" id="GO:0046081">
    <property type="term" value="P:dUTP catabolic process"/>
    <property type="evidence" value="ECO:0007669"/>
    <property type="project" value="InterPro"/>
</dbReference>
<name>A0A559J231_9BACL</name>
<comment type="similarity">
    <text evidence="1 7">Belongs to the dUTPase family.</text>
</comment>
<dbReference type="PANTHER" id="PTHR11241:SF0">
    <property type="entry name" value="DEOXYURIDINE 5'-TRIPHOSPHATE NUCLEOTIDOHYDROLASE"/>
    <property type="match status" value="1"/>
</dbReference>
<dbReference type="FunFam" id="2.70.40.10:FF:000002">
    <property type="entry name" value="dUTP diphosphatase"/>
    <property type="match status" value="1"/>
</dbReference>
<dbReference type="GO" id="GO:0000287">
    <property type="term" value="F:magnesium ion binding"/>
    <property type="evidence" value="ECO:0007669"/>
    <property type="project" value="UniProtKB-UniRule"/>
</dbReference>
<proteinExistence type="inferred from homology"/>
<protein>
    <recommendedName>
        <fullName evidence="7">Deoxyuridine 5'-triphosphate nucleotidohydrolase</fullName>
        <shortName evidence="7">dUTPase</shortName>
        <ecNumber evidence="7">3.6.1.23</ecNumber>
    </recommendedName>
    <alternativeName>
        <fullName evidence="7">dUTP pyrophosphatase</fullName>
    </alternativeName>
</protein>
<dbReference type="Gene3D" id="2.70.40.10">
    <property type="match status" value="1"/>
</dbReference>
<dbReference type="InterPro" id="IPR029054">
    <property type="entry name" value="dUTPase-like"/>
</dbReference>
<evidence type="ECO:0000256" key="4">
    <source>
        <dbReference type="ARBA" id="ARBA00022842"/>
    </source>
</evidence>
<dbReference type="InterPro" id="IPR036157">
    <property type="entry name" value="dUTPase-like_sf"/>
</dbReference>
<dbReference type="InterPro" id="IPR033704">
    <property type="entry name" value="dUTPase_trimeric"/>
</dbReference>
<keyword evidence="3 7" id="KW-0378">Hydrolase</keyword>
<feature type="binding site" evidence="7">
    <location>
        <begin position="83"/>
        <end position="85"/>
    </location>
    <ligand>
        <name>substrate</name>
    </ligand>
</feature>
<evidence type="ECO:0000256" key="1">
    <source>
        <dbReference type="ARBA" id="ARBA00006581"/>
    </source>
</evidence>
<feature type="binding site" evidence="7">
    <location>
        <begin position="100"/>
        <end position="102"/>
    </location>
    <ligand>
        <name>substrate</name>
    </ligand>
</feature>
<keyword evidence="10" id="KW-1185">Reference proteome</keyword>
<comment type="caution">
    <text evidence="7">Lacks conserved residue(s) required for the propagation of feature annotation.</text>
</comment>
<gene>
    <name evidence="7" type="primary">dut</name>
    <name evidence="9" type="ORF">FPZ44_13240</name>
</gene>
<dbReference type="AlphaFoldDB" id="A0A559J231"/>
<dbReference type="OrthoDB" id="9809956at2"/>
<keyword evidence="4 7" id="KW-0460">Magnesium</keyword>
<dbReference type="EC" id="3.6.1.23" evidence="7"/>
<comment type="pathway">
    <text evidence="7">Pyrimidine metabolism; dUMP biosynthesis; dUMP from dCTP (dUTP route): step 2/2.</text>
</comment>
<evidence type="ECO:0000259" key="8">
    <source>
        <dbReference type="Pfam" id="PF00692"/>
    </source>
</evidence>
<evidence type="ECO:0000256" key="5">
    <source>
        <dbReference type="ARBA" id="ARBA00023080"/>
    </source>
</evidence>
<dbReference type="UniPathway" id="UPA00610">
    <property type="reaction ID" value="UER00666"/>
</dbReference>
<comment type="catalytic activity">
    <reaction evidence="6 7">
        <text>dUTP + H2O = dUMP + diphosphate + H(+)</text>
        <dbReference type="Rhea" id="RHEA:10248"/>
        <dbReference type="ChEBI" id="CHEBI:15377"/>
        <dbReference type="ChEBI" id="CHEBI:15378"/>
        <dbReference type="ChEBI" id="CHEBI:33019"/>
        <dbReference type="ChEBI" id="CHEBI:61555"/>
        <dbReference type="ChEBI" id="CHEBI:246422"/>
        <dbReference type="EC" id="3.6.1.23"/>
    </reaction>
</comment>
<dbReference type="PANTHER" id="PTHR11241">
    <property type="entry name" value="DEOXYURIDINE 5'-TRIPHOSPHATE NUCLEOTIDOHYDROLASE"/>
    <property type="match status" value="1"/>
</dbReference>
<organism evidence="9 10">
    <name type="scientific">Paenibacillus agilis</name>
    <dbReference type="NCBI Taxonomy" id="3020863"/>
    <lineage>
        <taxon>Bacteria</taxon>
        <taxon>Bacillati</taxon>
        <taxon>Bacillota</taxon>
        <taxon>Bacilli</taxon>
        <taxon>Bacillales</taxon>
        <taxon>Paenibacillaceae</taxon>
        <taxon>Paenibacillus</taxon>
    </lineage>
</organism>